<comment type="caution">
    <text evidence="1">The sequence shown here is derived from an EMBL/GenBank/DDBJ whole genome shotgun (WGS) entry which is preliminary data.</text>
</comment>
<reference evidence="1 2" key="1">
    <citation type="submission" date="2019-08" db="EMBL/GenBank/DDBJ databases">
        <title>Agrococcus lahaulensis sp. nov., isolated from a cold desert of the Indian Himalayas.</title>
        <authorList>
            <person name="Qu J.H."/>
        </authorList>
    </citation>
    <scope>NUCLEOTIDE SEQUENCE [LARGE SCALE GENOMIC DNA]</scope>
    <source>
        <strain evidence="1 2">NS18</strain>
    </source>
</reference>
<keyword evidence="2" id="KW-1185">Reference proteome</keyword>
<dbReference type="EMBL" id="VOIR01000012">
    <property type="protein sequence ID" value="KAA6434885.1"/>
    <property type="molecule type" value="Genomic_DNA"/>
</dbReference>
<proteinExistence type="predicted"/>
<dbReference type="OrthoDB" id="3265836at2"/>
<dbReference type="AlphaFoldDB" id="A0A5M8QFS9"/>
<gene>
    <name evidence="1" type="ORF">FQ330_03700</name>
</gene>
<name>A0A5M8QFS9_9MICO</name>
<evidence type="ECO:0008006" key="3">
    <source>
        <dbReference type="Google" id="ProtNLM"/>
    </source>
</evidence>
<evidence type="ECO:0000313" key="2">
    <source>
        <dbReference type="Proteomes" id="UP000323221"/>
    </source>
</evidence>
<organism evidence="1 2">
    <name type="scientific">Agrococcus sediminis</name>
    <dbReference type="NCBI Taxonomy" id="2599924"/>
    <lineage>
        <taxon>Bacteria</taxon>
        <taxon>Bacillati</taxon>
        <taxon>Actinomycetota</taxon>
        <taxon>Actinomycetes</taxon>
        <taxon>Micrococcales</taxon>
        <taxon>Microbacteriaceae</taxon>
        <taxon>Agrococcus</taxon>
    </lineage>
</organism>
<accession>A0A5M8QFS9</accession>
<evidence type="ECO:0000313" key="1">
    <source>
        <dbReference type="EMBL" id="KAA6434885.1"/>
    </source>
</evidence>
<protein>
    <recommendedName>
        <fullName evidence="3">Asparagine synthetase domain-containing protein</fullName>
    </recommendedName>
</protein>
<dbReference type="Proteomes" id="UP000323221">
    <property type="component" value="Unassembled WGS sequence"/>
</dbReference>
<dbReference type="RefSeq" id="WP_146355392.1">
    <property type="nucleotide sequence ID" value="NZ_VOIR01000012.1"/>
</dbReference>
<sequence>MLEALLGDRHERRQRQAMQAFRRREQQLRPAYKVWGYKNVFAKGFLVTRGPTAHTPVETWAHDAVGPWHVRVDPVLDRQVARGERAEVLVLGQAFDDGGPKTRDRVAERILRAVTAHPDSAAQTRALDETIAWLSGRYVVLVARGERLDAWGDPLATRSLYWHRSAAGVALASHSAILAELAGGLDSSRMRWVLEHPHYRSPAGRWLPGLITPHDEVGQLYANGRLTVEGSTVSNERFFPLADRVELSTADASARFRDDLRQQVRNWISVAPVTVLSLTAGRDSRAVLEAGLVDLQRAGALTLTYHPFHVASKSTYADFLTAGRLSAAAGLPHIGLDVPILKPTSEMSRLYRATFPTWQRYANLAGALYLHAPARAATIFGVGGAIVTGMWKDTSVRELTPQLLAAKYAASPFQHDPELHDELARWMDFTGFSDDALRGYDFYDFFHWEHRMTKWGGSGYSEYDLATIPAPVLSSRRLLTAALSLPKEQRVAAEVYRAISETGALAAR</sequence>